<feature type="transmembrane region" description="Helical" evidence="5">
    <location>
        <begin position="264"/>
        <end position="283"/>
    </location>
</feature>
<evidence type="ECO:0000313" key="8">
    <source>
        <dbReference type="Proteomes" id="UP001521150"/>
    </source>
</evidence>
<evidence type="ECO:0000256" key="1">
    <source>
        <dbReference type="ARBA" id="ARBA00004651"/>
    </source>
</evidence>
<keyword evidence="4 5" id="KW-0472">Membrane</keyword>
<dbReference type="Pfam" id="PF07690">
    <property type="entry name" value="MFS_1"/>
    <property type="match status" value="1"/>
</dbReference>
<dbReference type="RefSeq" id="WP_233725105.1">
    <property type="nucleotide sequence ID" value="NZ_JAJVCN010000001.1"/>
</dbReference>
<dbReference type="SUPFAM" id="SSF103473">
    <property type="entry name" value="MFS general substrate transporter"/>
    <property type="match status" value="1"/>
</dbReference>
<feature type="transmembrane region" description="Helical" evidence="5">
    <location>
        <begin position="9"/>
        <end position="28"/>
    </location>
</feature>
<comment type="caution">
    <text evidence="7">The sequence shown here is derived from an EMBL/GenBank/DDBJ whole genome shotgun (WGS) entry which is preliminary data.</text>
</comment>
<dbReference type="CDD" id="cd17477">
    <property type="entry name" value="MFS_YcaD_like"/>
    <property type="match status" value="1"/>
</dbReference>
<dbReference type="InterPro" id="IPR020846">
    <property type="entry name" value="MFS_dom"/>
</dbReference>
<evidence type="ECO:0000256" key="5">
    <source>
        <dbReference type="SAM" id="Phobius"/>
    </source>
</evidence>
<evidence type="ECO:0000259" key="6">
    <source>
        <dbReference type="PROSITE" id="PS50850"/>
    </source>
</evidence>
<feature type="domain" description="Major facilitator superfamily (MFS) profile" evidence="6">
    <location>
        <begin position="1"/>
        <end position="385"/>
    </location>
</feature>
<keyword evidence="8" id="KW-1185">Reference proteome</keyword>
<accession>A0ABS8Z919</accession>
<feature type="transmembrane region" description="Helical" evidence="5">
    <location>
        <begin position="40"/>
        <end position="65"/>
    </location>
</feature>
<feature type="transmembrane region" description="Helical" evidence="5">
    <location>
        <begin position="321"/>
        <end position="341"/>
    </location>
</feature>
<dbReference type="InterPro" id="IPR011701">
    <property type="entry name" value="MFS"/>
</dbReference>
<dbReference type="InterPro" id="IPR047200">
    <property type="entry name" value="MFS_YcaD-like"/>
</dbReference>
<dbReference type="EMBL" id="JAJVCN010000001">
    <property type="protein sequence ID" value="MCE7003523.1"/>
    <property type="molecule type" value="Genomic_DNA"/>
</dbReference>
<feature type="transmembrane region" description="Helical" evidence="5">
    <location>
        <begin position="95"/>
        <end position="118"/>
    </location>
</feature>
<evidence type="ECO:0000256" key="2">
    <source>
        <dbReference type="ARBA" id="ARBA00022692"/>
    </source>
</evidence>
<dbReference type="InterPro" id="IPR036259">
    <property type="entry name" value="MFS_trans_sf"/>
</dbReference>
<feature type="transmembrane region" description="Helical" evidence="5">
    <location>
        <begin position="198"/>
        <end position="220"/>
    </location>
</feature>
<dbReference type="PROSITE" id="PS50850">
    <property type="entry name" value="MFS"/>
    <property type="match status" value="1"/>
</dbReference>
<dbReference type="PANTHER" id="PTHR23521:SF3">
    <property type="entry name" value="MFS TRANSPORTER"/>
    <property type="match status" value="1"/>
</dbReference>
<gene>
    <name evidence="7" type="ORF">LWC34_11890</name>
</gene>
<proteinExistence type="predicted"/>
<feature type="transmembrane region" description="Helical" evidence="5">
    <location>
        <begin position="232"/>
        <end position="252"/>
    </location>
</feature>
<dbReference type="Gene3D" id="1.20.1250.20">
    <property type="entry name" value="MFS general substrate transporter like domains"/>
    <property type="match status" value="2"/>
</dbReference>
<feature type="transmembrane region" description="Helical" evidence="5">
    <location>
        <begin position="289"/>
        <end position="309"/>
    </location>
</feature>
<protein>
    <submittedName>
        <fullName evidence="7">MFS transporter</fullName>
    </submittedName>
</protein>
<reference evidence="7 8" key="1">
    <citation type="submission" date="2021-12" db="EMBL/GenBank/DDBJ databases">
        <title>Genome sequence of Kibdelosporangium philippinense ATCC 49844.</title>
        <authorList>
            <person name="Fedorov E.A."/>
            <person name="Omeragic M."/>
            <person name="Shalygina K.F."/>
            <person name="Maclea K.S."/>
        </authorList>
    </citation>
    <scope>NUCLEOTIDE SEQUENCE [LARGE SCALE GENOMIC DNA]</scope>
    <source>
        <strain evidence="7 8">ATCC 49844</strain>
    </source>
</reference>
<dbReference type="Proteomes" id="UP001521150">
    <property type="component" value="Unassembled WGS sequence"/>
</dbReference>
<name>A0ABS8Z919_9PSEU</name>
<feature type="transmembrane region" description="Helical" evidence="5">
    <location>
        <begin position="353"/>
        <end position="373"/>
    </location>
</feature>
<evidence type="ECO:0000256" key="4">
    <source>
        <dbReference type="ARBA" id="ARBA00023136"/>
    </source>
</evidence>
<feature type="transmembrane region" description="Helical" evidence="5">
    <location>
        <begin position="130"/>
        <end position="152"/>
    </location>
</feature>
<organism evidence="7 8">
    <name type="scientific">Kibdelosporangium philippinense</name>
    <dbReference type="NCBI Taxonomy" id="211113"/>
    <lineage>
        <taxon>Bacteria</taxon>
        <taxon>Bacillati</taxon>
        <taxon>Actinomycetota</taxon>
        <taxon>Actinomycetes</taxon>
        <taxon>Pseudonocardiales</taxon>
        <taxon>Pseudonocardiaceae</taxon>
        <taxon>Kibdelosporangium</taxon>
    </lineage>
</organism>
<comment type="subcellular location">
    <subcellularLocation>
        <location evidence="1">Cell membrane</location>
        <topology evidence="1">Multi-pass membrane protein</topology>
    </subcellularLocation>
</comment>
<sequence length="385" mass="39588">MLGRRWEPIAAISTVVVGLVTGLTIPLVSLRLSATGASTALISVAASMPALGILIAALCTGWLAARWPVKTLLLIGVAGSAASIGLLTVTDWMPVWLALRFTVGVASGLLLALGETWISAVSSDATRGRWIALYTAVFTLCQVSGPGLLAALGSAGPQSLLVVVLVHLPGAALLALSRCEVDANPETKSFGLLGFARSAPVIVLAVLMFSFLDAVVLALLPLYGMANGHRETVAVLMVAAVFTGDAVLQIPLGWWADRTDRARLHMACGVLVLVLALAMPSLIGDSTLVWPALVLLGGAAGGVYTLGLVRIGDHFRGADLITANAGATTLWGVGSLVGPPLTGAAIHWLSPDGIMLALAGMAAMFLLSARLPIRPGLGAMQVRPR</sequence>
<dbReference type="PANTHER" id="PTHR23521">
    <property type="entry name" value="TRANSPORTER MFS SUPERFAMILY"/>
    <property type="match status" value="1"/>
</dbReference>
<keyword evidence="2 5" id="KW-0812">Transmembrane</keyword>
<keyword evidence="3 5" id="KW-1133">Transmembrane helix</keyword>
<feature type="transmembrane region" description="Helical" evidence="5">
    <location>
        <begin position="158"/>
        <end position="177"/>
    </location>
</feature>
<evidence type="ECO:0000256" key="3">
    <source>
        <dbReference type="ARBA" id="ARBA00022989"/>
    </source>
</evidence>
<feature type="transmembrane region" description="Helical" evidence="5">
    <location>
        <begin position="72"/>
        <end position="89"/>
    </location>
</feature>
<evidence type="ECO:0000313" key="7">
    <source>
        <dbReference type="EMBL" id="MCE7003523.1"/>
    </source>
</evidence>